<sequence length="258" mass="28741">MSSTIMELNKKIVMAYLRSNGSFSGRKAVQLLSCTESETLKIEGIEELEQRKARRITYEHPLSFTMLLTFVFDAALHEGALGIINTPFLVFKRVTASRELVDVEVDDVPFIHTIISEIEDEQNIIDPLRTNNIIMAYYVAAGKKSGLLPIVIAVSNNENFQIPARHLLMNNAPADGLDILDNCHPAHHTLLVSAVLLECATVLFLSTDATLDVALQEAYSRLTSSYPALQAQLYSLSQDCTKEDYIAFVLKHKLTISQ</sequence>
<dbReference type="Proteomes" id="UP001194468">
    <property type="component" value="Unassembled WGS sequence"/>
</dbReference>
<proteinExistence type="predicted"/>
<organism evidence="1 2">
    <name type="scientific">Boletus edulis BED1</name>
    <dbReference type="NCBI Taxonomy" id="1328754"/>
    <lineage>
        <taxon>Eukaryota</taxon>
        <taxon>Fungi</taxon>
        <taxon>Dikarya</taxon>
        <taxon>Basidiomycota</taxon>
        <taxon>Agaricomycotina</taxon>
        <taxon>Agaricomycetes</taxon>
        <taxon>Agaricomycetidae</taxon>
        <taxon>Boletales</taxon>
        <taxon>Boletineae</taxon>
        <taxon>Boletaceae</taxon>
        <taxon>Boletoideae</taxon>
        <taxon>Boletus</taxon>
    </lineage>
</organism>
<comment type="caution">
    <text evidence="1">The sequence shown here is derived from an EMBL/GenBank/DDBJ whole genome shotgun (WGS) entry which is preliminary data.</text>
</comment>
<evidence type="ECO:0000313" key="2">
    <source>
        <dbReference type="Proteomes" id="UP001194468"/>
    </source>
</evidence>
<reference evidence="1" key="1">
    <citation type="submission" date="2019-10" db="EMBL/GenBank/DDBJ databases">
        <authorList>
            <consortium name="DOE Joint Genome Institute"/>
            <person name="Kuo A."/>
            <person name="Miyauchi S."/>
            <person name="Kiss E."/>
            <person name="Drula E."/>
            <person name="Kohler A."/>
            <person name="Sanchez-Garcia M."/>
            <person name="Andreopoulos B."/>
            <person name="Barry K.W."/>
            <person name="Bonito G."/>
            <person name="Buee M."/>
            <person name="Carver A."/>
            <person name="Chen C."/>
            <person name="Cichocki N."/>
            <person name="Clum A."/>
            <person name="Culley D."/>
            <person name="Crous P.W."/>
            <person name="Fauchery L."/>
            <person name="Girlanda M."/>
            <person name="Hayes R."/>
            <person name="Keri Z."/>
            <person name="LaButti K."/>
            <person name="Lipzen A."/>
            <person name="Lombard V."/>
            <person name="Magnuson J."/>
            <person name="Maillard F."/>
            <person name="Morin E."/>
            <person name="Murat C."/>
            <person name="Nolan M."/>
            <person name="Ohm R."/>
            <person name="Pangilinan J."/>
            <person name="Pereira M."/>
            <person name="Perotto S."/>
            <person name="Peter M."/>
            <person name="Riley R."/>
            <person name="Sitrit Y."/>
            <person name="Stielow B."/>
            <person name="Szollosi G."/>
            <person name="Zifcakova L."/>
            <person name="Stursova M."/>
            <person name="Spatafora J.W."/>
            <person name="Tedersoo L."/>
            <person name="Vaario L.-M."/>
            <person name="Yamada A."/>
            <person name="Yan M."/>
            <person name="Wang P."/>
            <person name="Xu J."/>
            <person name="Bruns T."/>
            <person name="Baldrian P."/>
            <person name="Vilgalys R."/>
            <person name="Henrissat B."/>
            <person name="Grigoriev I.V."/>
            <person name="Hibbett D."/>
            <person name="Nagy L.G."/>
            <person name="Martin F.M."/>
        </authorList>
    </citation>
    <scope>NUCLEOTIDE SEQUENCE</scope>
    <source>
        <strain evidence="1">BED1</strain>
    </source>
</reference>
<dbReference type="EMBL" id="WHUW01000004">
    <property type="protein sequence ID" value="KAF8447505.1"/>
    <property type="molecule type" value="Genomic_DNA"/>
</dbReference>
<accession>A0AAD4GJD4</accession>
<reference evidence="1" key="2">
    <citation type="journal article" date="2020" name="Nat. Commun.">
        <title>Large-scale genome sequencing of mycorrhizal fungi provides insights into the early evolution of symbiotic traits.</title>
        <authorList>
            <person name="Miyauchi S."/>
            <person name="Kiss E."/>
            <person name="Kuo A."/>
            <person name="Drula E."/>
            <person name="Kohler A."/>
            <person name="Sanchez-Garcia M."/>
            <person name="Morin E."/>
            <person name="Andreopoulos B."/>
            <person name="Barry K.W."/>
            <person name="Bonito G."/>
            <person name="Buee M."/>
            <person name="Carver A."/>
            <person name="Chen C."/>
            <person name="Cichocki N."/>
            <person name="Clum A."/>
            <person name="Culley D."/>
            <person name="Crous P.W."/>
            <person name="Fauchery L."/>
            <person name="Girlanda M."/>
            <person name="Hayes R.D."/>
            <person name="Keri Z."/>
            <person name="LaButti K."/>
            <person name="Lipzen A."/>
            <person name="Lombard V."/>
            <person name="Magnuson J."/>
            <person name="Maillard F."/>
            <person name="Murat C."/>
            <person name="Nolan M."/>
            <person name="Ohm R.A."/>
            <person name="Pangilinan J."/>
            <person name="Pereira M.F."/>
            <person name="Perotto S."/>
            <person name="Peter M."/>
            <person name="Pfister S."/>
            <person name="Riley R."/>
            <person name="Sitrit Y."/>
            <person name="Stielow J.B."/>
            <person name="Szollosi G."/>
            <person name="Zifcakova L."/>
            <person name="Stursova M."/>
            <person name="Spatafora J.W."/>
            <person name="Tedersoo L."/>
            <person name="Vaario L.M."/>
            <person name="Yamada A."/>
            <person name="Yan M."/>
            <person name="Wang P."/>
            <person name="Xu J."/>
            <person name="Bruns T."/>
            <person name="Baldrian P."/>
            <person name="Vilgalys R."/>
            <person name="Dunand C."/>
            <person name="Henrissat B."/>
            <person name="Grigoriev I.V."/>
            <person name="Hibbett D."/>
            <person name="Nagy L.G."/>
            <person name="Martin F.M."/>
        </authorList>
    </citation>
    <scope>NUCLEOTIDE SEQUENCE</scope>
    <source>
        <strain evidence="1">BED1</strain>
    </source>
</reference>
<protein>
    <submittedName>
        <fullName evidence="1">Uncharacterized protein</fullName>
    </submittedName>
</protein>
<name>A0AAD4GJD4_BOLED</name>
<evidence type="ECO:0000313" key="1">
    <source>
        <dbReference type="EMBL" id="KAF8447505.1"/>
    </source>
</evidence>
<dbReference type="AlphaFoldDB" id="A0AAD4GJD4"/>
<gene>
    <name evidence="1" type="ORF">L210DRAFT_3641438</name>
</gene>
<keyword evidence="2" id="KW-1185">Reference proteome</keyword>